<gene>
    <name evidence="1" type="ORF">EJ357_14350</name>
</gene>
<accession>A0A3S9M5Z6</accession>
<evidence type="ECO:0008006" key="3">
    <source>
        <dbReference type="Google" id="ProtNLM"/>
    </source>
</evidence>
<dbReference type="KEGG" id="scya:EJ357_14350"/>
<evidence type="ECO:0000313" key="1">
    <source>
        <dbReference type="EMBL" id="AZQ34510.1"/>
    </source>
</evidence>
<protein>
    <recommendedName>
        <fullName evidence="3">DUF1579 domain-containing protein</fullName>
    </recommendedName>
</protein>
<name>A0A3S9M5Z6_9ACTN</name>
<evidence type="ECO:0000313" key="2">
    <source>
        <dbReference type="Proteomes" id="UP000280298"/>
    </source>
</evidence>
<reference evidence="1 2" key="1">
    <citation type="journal article" date="2019" name="Int. J. Syst. Evol. Microbiol.">
        <title>Streptomyces cyaneochromogenes sp. nov., a blue pigment-producing actinomycete from manganese-contaminated soil.</title>
        <authorList>
            <person name="Tang X."/>
            <person name="Zhao J."/>
            <person name="Li K."/>
            <person name="Chen Z."/>
            <person name="Sun Y."/>
            <person name="Gao J."/>
        </authorList>
    </citation>
    <scope>NUCLEOTIDE SEQUENCE [LARGE SCALE GENOMIC DNA]</scope>
    <source>
        <strain evidence="1 2">MK-45</strain>
    </source>
</reference>
<dbReference type="OrthoDB" id="4210699at2"/>
<sequence length="156" mass="17532">MRHPTPHPAMRQLDVFVGEWDLWAADRTVGPVRTDFAWLEGGAFLAQHADVDPDTSLPGEWATHAPFPTVTLIGYDDTAEEFTVLYADGRGVSRVYRGSFTDRTWRQWRSAPGFHQRLTATISPDGTTAEGRWEQSADGEEWTTDFDVTYVRAGKS</sequence>
<dbReference type="AlphaFoldDB" id="A0A3S9M5Z6"/>
<keyword evidence="2" id="KW-1185">Reference proteome</keyword>
<dbReference type="EMBL" id="CP034539">
    <property type="protein sequence ID" value="AZQ34510.1"/>
    <property type="molecule type" value="Genomic_DNA"/>
</dbReference>
<organism evidence="1 2">
    <name type="scientific">Streptomyces cyaneochromogenes</name>
    <dbReference type="NCBI Taxonomy" id="2496836"/>
    <lineage>
        <taxon>Bacteria</taxon>
        <taxon>Bacillati</taxon>
        <taxon>Actinomycetota</taxon>
        <taxon>Actinomycetes</taxon>
        <taxon>Kitasatosporales</taxon>
        <taxon>Streptomycetaceae</taxon>
        <taxon>Streptomyces</taxon>
    </lineage>
</organism>
<proteinExistence type="predicted"/>
<dbReference type="Proteomes" id="UP000280298">
    <property type="component" value="Chromosome"/>
</dbReference>
<dbReference type="RefSeq" id="WP_126391988.1">
    <property type="nucleotide sequence ID" value="NZ_CP034539.1"/>
</dbReference>